<keyword evidence="2" id="KW-1185">Reference proteome</keyword>
<dbReference type="EMBL" id="ADTU01028080">
    <property type="status" value="NOT_ANNOTATED_CDS"/>
    <property type="molecule type" value="Genomic_DNA"/>
</dbReference>
<evidence type="ECO:0000313" key="2">
    <source>
        <dbReference type="Proteomes" id="UP000005205"/>
    </source>
</evidence>
<dbReference type="EnsemblMetazoa" id="XM_012206511.1">
    <property type="protein sequence ID" value="XP_012061901.1"/>
    <property type="gene ID" value="LOC105625170"/>
</dbReference>
<dbReference type="OrthoDB" id="6578935at2759"/>
<protein>
    <submittedName>
        <fullName evidence="1">Uncharacterized protein</fullName>
    </submittedName>
</protein>
<dbReference type="InParanoid" id="A0A158NWJ3"/>
<sequence>MNIESFELGNNSDINAFKLYVCIVKYHPHDLHRCYNLQRHFIVQRRAPRHPLEAWYFWLDNALLVSVIFVVSIPRIKKHLLLCTLKPDKRGISSGYNARINDNRQNAQEFNQPRTNENQISISIVPTTFSSQRKMLVIGAQPSFTHMTPVVA</sequence>
<proteinExistence type="predicted"/>
<dbReference type="AlphaFoldDB" id="A0A158NWJ3"/>
<evidence type="ECO:0000313" key="1">
    <source>
        <dbReference type="EnsemblMetazoa" id="XP_012061901.1"/>
    </source>
</evidence>
<reference evidence="2" key="1">
    <citation type="journal article" date="2011" name="PLoS Genet.">
        <title>The genome sequence of the leaf-cutter ant Atta cephalotes reveals insights into its obligate symbiotic lifestyle.</title>
        <authorList>
            <person name="Suen G."/>
            <person name="Teiling C."/>
            <person name="Li L."/>
            <person name="Holt C."/>
            <person name="Abouheif E."/>
            <person name="Bornberg-Bauer E."/>
            <person name="Bouffard P."/>
            <person name="Caldera E.J."/>
            <person name="Cash E."/>
            <person name="Cavanaugh A."/>
            <person name="Denas O."/>
            <person name="Elhaik E."/>
            <person name="Fave M.J."/>
            <person name="Gadau J."/>
            <person name="Gibson J.D."/>
            <person name="Graur D."/>
            <person name="Grubbs K.J."/>
            <person name="Hagen D.E."/>
            <person name="Harkins T.T."/>
            <person name="Helmkampf M."/>
            <person name="Hu H."/>
            <person name="Johnson B.R."/>
            <person name="Kim J."/>
            <person name="Marsh S.E."/>
            <person name="Moeller J.A."/>
            <person name="Munoz-Torres M.C."/>
            <person name="Murphy M.C."/>
            <person name="Naughton M.C."/>
            <person name="Nigam S."/>
            <person name="Overson R."/>
            <person name="Rajakumar R."/>
            <person name="Reese J.T."/>
            <person name="Scott J.J."/>
            <person name="Smith C.R."/>
            <person name="Tao S."/>
            <person name="Tsutsui N.D."/>
            <person name="Viljakainen L."/>
            <person name="Wissler L."/>
            <person name="Yandell M.D."/>
            <person name="Zimmer F."/>
            <person name="Taylor J."/>
            <person name="Slater S.C."/>
            <person name="Clifton S.W."/>
            <person name="Warren W.C."/>
            <person name="Elsik C.G."/>
            <person name="Smith C.D."/>
            <person name="Weinstock G.M."/>
            <person name="Gerardo N.M."/>
            <person name="Currie C.R."/>
        </authorList>
    </citation>
    <scope>NUCLEOTIDE SEQUENCE [LARGE SCALE GENOMIC DNA]</scope>
</reference>
<dbReference type="KEGG" id="acep:105625170"/>
<name>A0A158NWJ3_ATTCE</name>
<reference evidence="1" key="2">
    <citation type="submission" date="2016-04" db="UniProtKB">
        <authorList>
            <consortium name="EnsemblMetazoa"/>
        </authorList>
    </citation>
    <scope>IDENTIFICATION</scope>
</reference>
<gene>
    <name evidence="1" type="primary">105625170</name>
</gene>
<dbReference type="Proteomes" id="UP000005205">
    <property type="component" value="Unassembled WGS sequence"/>
</dbReference>
<accession>A0A158NWJ3</accession>
<organism evidence="1 2">
    <name type="scientific">Atta cephalotes</name>
    <name type="common">Leafcutter ant</name>
    <dbReference type="NCBI Taxonomy" id="12957"/>
    <lineage>
        <taxon>Eukaryota</taxon>
        <taxon>Metazoa</taxon>
        <taxon>Ecdysozoa</taxon>
        <taxon>Arthropoda</taxon>
        <taxon>Hexapoda</taxon>
        <taxon>Insecta</taxon>
        <taxon>Pterygota</taxon>
        <taxon>Neoptera</taxon>
        <taxon>Endopterygota</taxon>
        <taxon>Hymenoptera</taxon>
        <taxon>Apocrita</taxon>
        <taxon>Aculeata</taxon>
        <taxon>Formicoidea</taxon>
        <taxon>Formicidae</taxon>
        <taxon>Myrmicinae</taxon>
        <taxon>Atta</taxon>
    </lineage>
</organism>